<organism evidence="4 5">
    <name type="scientific">Bacteroides xylanisolvens</name>
    <dbReference type="NCBI Taxonomy" id="371601"/>
    <lineage>
        <taxon>Bacteria</taxon>
        <taxon>Pseudomonadati</taxon>
        <taxon>Bacteroidota</taxon>
        <taxon>Bacteroidia</taxon>
        <taxon>Bacteroidales</taxon>
        <taxon>Bacteroidaceae</taxon>
        <taxon>Bacteroides</taxon>
    </lineage>
</organism>
<sequence length="472" mass="54053">MKLIYNNIVFLVLSLAVASCSLSKKRTVNEADTNRAHKIKLTVLDPGHFHASLLQKDTLKDISDTIYIYAPEGTGLNQYMESINSYNQRAEAPTSWVCQVHKGDDYFSRMLAEQRGGVVVLAGNNQKKTHYIIESIKAGYNVLSDKPLAITQQDFNLLVEAYLLAKEKDLLLYDLMTERYDILNIIEKELLQKKELFGELLQGSPENPSITMESVHHFFKNVSGKPLIRPAWYYDTAQQGEGIADVTTHLIDLVQWQCFPDKAIHYLSDVKVTKATHWPTSITLPEFSQSTQMNSFPSYLDKHVKNNKLEVLANGTLNFTIKGIHIGMKVTWNYTPPTNGGDTFTSIKKGSKATLKIVQDEKNGFVKELYIQKEPDIDNRTFEVQLQKTVEQLQITYPFLSVKNKKNGTYLIDIPQEYRLGHEEHFSKVAKAFLHYIRNKNIPKWENENTLTKYYITTTAVEMAKKEKKENK</sequence>
<dbReference type="PANTHER" id="PTHR43818">
    <property type="entry name" value="BCDNA.GH03377"/>
    <property type="match status" value="1"/>
</dbReference>
<dbReference type="Pfam" id="PF16490">
    <property type="entry name" value="Oxidoreduct_C"/>
    <property type="match status" value="1"/>
</dbReference>
<dbReference type="PANTHER" id="PTHR43818:SF11">
    <property type="entry name" value="BCDNA.GH03377"/>
    <property type="match status" value="1"/>
</dbReference>
<dbReference type="InterPro" id="IPR050463">
    <property type="entry name" value="Gfo/Idh/MocA_oxidrdct_glycsds"/>
</dbReference>
<keyword evidence="2" id="KW-0732">Signal</keyword>
<reference evidence="4 5" key="1">
    <citation type="submission" date="2016-10" db="EMBL/GenBank/DDBJ databases">
        <authorList>
            <person name="de Groot N.N."/>
        </authorList>
    </citation>
    <scope>NUCLEOTIDE SEQUENCE [LARGE SCALE GENOMIC DNA]</scope>
    <source>
        <strain evidence="4 5">NLAE-zl-C202</strain>
    </source>
</reference>
<evidence type="ECO:0000313" key="4">
    <source>
        <dbReference type="EMBL" id="SFN00053.1"/>
    </source>
</evidence>
<dbReference type="Proteomes" id="UP000183766">
    <property type="component" value="Unassembled WGS sequence"/>
</dbReference>
<dbReference type="EMBL" id="FOUM01000016">
    <property type="protein sequence ID" value="SFN00053.1"/>
    <property type="molecule type" value="Genomic_DNA"/>
</dbReference>
<dbReference type="RefSeq" id="WP_074909936.1">
    <property type="nucleotide sequence ID" value="NZ_FOUM01000016.1"/>
</dbReference>
<name>A0A1I4VG35_9BACE</name>
<dbReference type="SUPFAM" id="SSF51735">
    <property type="entry name" value="NAD(P)-binding Rossmann-fold domains"/>
    <property type="match status" value="1"/>
</dbReference>
<dbReference type="InterPro" id="IPR036291">
    <property type="entry name" value="NAD(P)-bd_dom_sf"/>
</dbReference>
<evidence type="ECO:0000313" key="5">
    <source>
        <dbReference type="Proteomes" id="UP000183766"/>
    </source>
</evidence>
<keyword evidence="1" id="KW-0560">Oxidoreductase</keyword>
<proteinExistence type="predicted"/>
<feature type="domain" description="Putative oxidoreductase C-terminal" evidence="3">
    <location>
        <begin position="186"/>
        <end position="465"/>
    </location>
</feature>
<dbReference type="PROSITE" id="PS51257">
    <property type="entry name" value="PROKAR_LIPOPROTEIN"/>
    <property type="match status" value="1"/>
</dbReference>
<feature type="signal peptide" evidence="2">
    <location>
        <begin position="1"/>
        <end position="18"/>
    </location>
</feature>
<dbReference type="AlphaFoldDB" id="A0A1I4VG35"/>
<evidence type="ECO:0000256" key="1">
    <source>
        <dbReference type="ARBA" id="ARBA00023002"/>
    </source>
</evidence>
<dbReference type="GO" id="GO:0016491">
    <property type="term" value="F:oxidoreductase activity"/>
    <property type="evidence" value="ECO:0007669"/>
    <property type="project" value="UniProtKB-KW"/>
</dbReference>
<evidence type="ECO:0000256" key="2">
    <source>
        <dbReference type="SAM" id="SignalP"/>
    </source>
</evidence>
<protein>
    <submittedName>
        <fullName evidence="4">Putative oxidoreductase C terminal domain-containing protein</fullName>
    </submittedName>
</protein>
<feature type="chain" id="PRO_5010304201" evidence="2">
    <location>
        <begin position="19"/>
        <end position="472"/>
    </location>
</feature>
<evidence type="ECO:0000259" key="3">
    <source>
        <dbReference type="Pfam" id="PF16490"/>
    </source>
</evidence>
<dbReference type="Gene3D" id="3.40.50.720">
    <property type="entry name" value="NAD(P)-binding Rossmann-like Domain"/>
    <property type="match status" value="1"/>
</dbReference>
<dbReference type="InterPro" id="IPR032459">
    <property type="entry name" value="Oxidoreduct_C"/>
</dbReference>
<gene>
    <name evidence="4" type="ORF">SAMN05216250_11641</name>
</gene>
<accession>A0A1I4VG35</accession>